<evidence type="ECO:0000256" key="7">
    <source>
        <dbReference type="ARBA" id="ARBA00049972"/>
    </source>
</evidence>
<comment type="catalytic activity">
    <reaction evidence="2 8">
        <text>Release of an N-terminal amino acid, preferentially leucine, but not glutamic or aspartic acids.</text>
        <dbReference type="EC" id="3.4.11.10"/>
    </reaction>
</comment>
<evidence type="ECO:0000256" key="8">
    <source>
        <dbReference type="HAMAP-Rule" id="MF_00181"/>
    </source>
</evidence>
<dbReference type="Proteomes" id="UP000241848">
    <property type="component" value="Unassembled WGS sequence"/>
</dbReference>
<evidence type="ECO:0000256" key="3">
    <source>
        <dbReference type="ARBA" id="ARBA00009528"/>
    </source>
</evidence>
<comment type="subcellular location">
    <subcellularLocation>
        <location evidence="8">Cytoplasm</location>
    </subcellularLocation>
</comment>
<comment type="similarity">
    <text evidence="3 8">Belongs to the peptidase M17 family.</text>
</comment>
<dbReference type="EC" id="3.4.11.10" evidence="8"/>
<protein>
    <recommendedName>
        <fullName evidence="8">Probable cytosol aminopeptidase</fullName>
        <ecNumber evidence="8">3.4.11.1</ecNumber>
    </recommendedName>
    <alternativeName>
        <fullName evidence="8">Leucine aminopeptidase</fullName>
        <shortName evidence="8">LAP</shortName>
        <ecNumber evidence="8">3.4.11.10</ecNumber>
    </alternativeName>
    <alternativeName>
        <fullName evidence="8">Leucyl aminopeptidase</fullName>
    </alternativeName>
</protein>
<comment type="cofactor">
    <cofactor evidence="8">
        <name>Mn(2+)</name>
        <dbReference type="ChEBI" id="CHEBI:29035"/>
    </cofactor>
    <text evidence="8">Binds 2 manganese ions per subunit.</text>
</comment>
<dbReference type="InterPro" id="IPR023042">
    <property type="entry name" value="Peptidase_M17_leu_NH2_pept"/>
</dbReference>
<keyword evidence="8" id="KW-0963">Cytoplasm</keyword>
<feature type="binding site" evidence="8">
    <location>
        <position position="348"/>
    </location>
    <ligand>
        <name>Mn(2+)</name>
        <dbReference type="ChEBI" id="CHEBI:29035"/>
        <label>1</label>
    </ligand>
</feature>
<dbReference type="EMBL" id="PXYV01000003">
    <property type="protein sequence ID" value="PSR23817.1"/>
    <property type="molecule type" value="Genomic_DNA"/>
</dbReference>
<dbReference type="Gene3D" id="3.40.220.10">
    <property type="entry name" value="Leucine Aminopeptidase, subunit E, domain 1"/>
    <property type="match status" value="1"/>
</dbReference>
<reference evidence="10 11" key="1">
    <citation type="journal article" date="2014" name="BMC Genomics">
        <title>Comparison of environmental and isolate Sulfobacillus genomes reveals diverse carbon, sulfur, nitrogen, and hydrogen metabolisms.</title>
        <authorList>
            <person name="Justice N.B."/>
            <person name="Norman A."/>
            <person name="Brown C.T."/>
            <person name="Singh A."/>
            <person name="Thomas B.C."/>
            <person name="Banfield J.F."/>
        </authorList>
    </citation>
    <scope>NUCLEOTIDE SEQUENCE [LARGE SCALE GENOMIC DNA]</scope>
    <source>
        <strain evidence="10">AMDSBA3</strain>
    </source>
</reference>
<dbReference type="InterPro" id="IPR043472">
    <property type="entry name" value="Macro_dom-like"/>
</dbReference>
<sequence length="497" mass="52783">MTTSANNVVVQISEKQPWDVEADLMVVGFFDGEALQDVVRDLDVRLNGTISEAVSRGECESTWLSGWETASLGLIKARRVLLLGLGKRKEFGVRELRLAAGQSAQKAVAAHARSVSFWVPNLGLEPATVAEAITDGLMVGEWRFAGYAQQKSEQTSLKEAWILGLPVQGAAGVEQGTIAARAENLVRELGMRPSNKLYPERLAQEAVQAAHEHGFTAEVLNEAQLHELGMEALLGVGSGSIYPPRLVVLRYQGGGTRSLALVGKGITFDSGGISLKPGAGMEEMKFDMLGAAAVLGAMCVIADRDLPINVVGLMALAQNMPSGSAYKPGDVVKAFNGKTIEVTNTDAEGRVVLADAVSYAAHLGVDWIVETSTLTGAAITVFGHEATALVSTDDALADLVVQAAEAVGERVWRLPIYPEYRQLYRSPVADLKNSPGREAGTITGGMIIAEFAGDRPYAHLDIAGTAWTPVTPLNATKNGPTGVMVRTLSRLAELLAR</sequence>
<feature type="binding site" evidence="8">
    <location>
        <position position="346"/>
    </location>
    <ligand>
        <name>Mn(2+)</name>
        <dbReference type="ChEBI" id="CHEBI:29035"/>
        <label>1</label>
    </ligand>
</feature>
<feature type="binding site" evidence="8">
    <location>
        <position position="264"/>
    </location>
    <ligand>
        <name>Mn(2+)</name>
        <dbReference type="ChEBI" id="CHEBI:29035"/>
        <label>2</label>
    </ligand>
</feature>
<proteinExistence type="inferred from homology"/>
<keyword evidence="8" id="KW-0464">Manganese</keyword>
<dbReference type="InterPro" id="IPR011356">
    <property type="entry name" value="Leucine_aapep/pepB"/>
</dbReference>
<feature type="active site" evidence="8">
    <location>
        <position position="276"/>
    </location>
</feature>
<dbReference type="CDD" id="cd00433">
    <property type="entry name" value="Peptidase_M17"/>
    <property type="match status" value="1"/>
</dbReference>
<dbReference type="InterPro" id="IPR000819">
    <property type="entry name" value="Peptidase_M17_C"/>
</dbReference>
<evidence type="ECO:0000256" key="4">
    <source>
        <dbReference type="ARBA" id="ARBA00022438"/>
    </source>
</evidence>
<dbReference type="SUPFAM" id="SSF53187">
    <property type="entry name" value="Zn-dependent exopeptidases"/>
    <property type="match status" value="1"/>
</dbReference>
<dbReference type="InterPro" id="IPR008283">
    <property type="entry name" value="Peptidase_M17_N"/>
</dbReference>
<dbReference type="EC" id="3.4.11.1" evidence="8"/>
<gene>
    <name evidence="8" type="primary">pepA</name>
    <name evidence="10" type="ORF">C7B45_02045</name>
</gene>
<keyword evidence="5 8" id="KW-0645">Protease</keyword>
<evidence type="ECO:0000259" key="9">
    <source>
        <dbReference type="PROSITE" id="PS00631"/>
    </source>
</evidence>
<dbReference type="PANTHER" id="PTHR11963">
    <property type="entry name" value="LEUCINE AMINOPEPTIDASE-RELATED"/>
    <property type="match status" value="1"/>
</dbReference>
<dbReference type="PRINTS" id="PR00481">
    <property type="entry name" value="LAMNOPPTDASE"/>
</dbReference>
<keyword evidence="6 8" id="KW-0378">Hydrolase</keyword>
<evidence type="ECO:0000313" key="10">
    <source>
        <dbReference type="EMBL" id="PSR23817.1"/>
    </source>
</evidence>
<keyword evidence="8" id="KW-0479">Metal-binding</keyword>
<feature type="active site" evidence="8">
    <location>
        <position position="350"/>
    </location>
</feature>
<evidence type="ECO:0000256" key="6">
    <source>
        <dbReference type="ARBA" id="ARBA00022801"/>
    </source>
</evidence>
<dbReference type="PANTHER" id="PTHR11963:SF23">
    <property type="entry name" value="CYTOSOL AMINOPEPTIDASE"/>
    <property type="match status" value="1"/>
</dbReference>
<dbReference type="GO" id="GO:0070006">
    <property type="term" value="F:metalloaminopeptidase activity"/>
    <property type="evidence" value="ECO:0007669"/>
    <property type="project" value="InterPro"/>
</dbReference>
<dbReference type="PROSITE" id="PS00631">
    <property type="entry name" value="CYTOSOL_AP"/>
    <property type="match status" value="1"/>
</dbReference>
<feature type="binding site" evidence="8">
    <location>
        <position position="269"/>
    </location>
    <ligand>
        <name>Mn(2+)</name>
        <dbReference type="ChEBI" id="CHEBI:29035"/>
        <label>2</label>
    </ligand>
</feature>
<dbReference type="AlphaFoldDB" id="A0A2T2WNK5"/>
<dbReference type="GO" id="GO:0005737">
    <property type="term" value="C:cytoplasm"/>
    <property type="evidence" value="ECO:0007669"/>
    <property type="project" value="UniProtKB-SubCell"/>
</dbReference>
<name>A0A2T2WNK5_9FIRM</name>
<evidence type="ECO:0000313" key="11">
    <source>
        <dbReference type="Proteomes" id="UP000241848"/>
    </source>
</evidence>
<keyword evidence="4 8" id="KW-0031">Aminopeptidase</keyword>
<feature type="binding site" evidence="8">
    <location>
        <position position="287"/>
    </location>
    <ligand>
        <name>Mn(2+)</name>
        <dbReference type="ChEBI" id="CHEBI:29035"/>
        <label>2</label>
    </ligand>
</feature>
<evidence type="ECO:0000256" key="1">
    <source>
        <dbReference type="ARBA" id="ARBA00000135"/>
    </source>
</evidence>
<dbReference type="Pfam" id="PF00883">
    <property type="entry name" value="Peptidase_M17"/>
    <property type="match status" value="1"/>
</dbReference>
<feature type="binding site" evidence="8">
    <location>
        <position position="348"/>
    </location>
    <ligand>
        <name>Mn(2+)</name>
        <dbReference type="ChEBI" id="CHEBI:29035"/>
        <label>2</label>
    </ligand>
</feature>
<feature type="binding site" evidence="8">
    <location>
        <position position="269"/>
    </location>
    <ligand>
        <name>Mn(2+)</name>
        <dbReference type="ChEBI" id="CHEBI:29035"/>
        <label>1</label>
    </ligand>
</feature>
<organism evidence="10 11">
    <name type="scientific">Sulfobacillus acidophilus</name>
    <dbReference type="NCBI Taxonomy" id="53633"/>
    <lineage>
        <taxon>Bacteria</taxon>
        <taxon>Bacillati</taxon>
        <taxon>Bacillota</taxon>
        <taxon>Clostridia</taxon>
        <taxon>Eubacteriales</taxon>
        <taxon>Clostridiales Family XVII. Incertae Sedis</taxon>
        <taxon>Sulfobacillus</taxon>
    </lineage>
</organism>
<dbReference type="GO" id="GO:0030145">
    <property type="term" value="F:manganese ion binding"/>
    <property type="evidence" value="ECO:0007669"/>
    <property type="project" value="UniProtKB-UniRule"/>
</dbReference>
<evidence type="ECO:0000256" key="2">
    <source>
        <dbReference type="ARBA" id="ARBA00000967"/>
    </source>
</evidence>
<comment type="function">
    <text evidence="7 8">Presumably involved in the processing and regular turnover of intracellular proteins. Catalyzes the removal of unsubstituted N-terminal amino acids from various peptides.</text>
</comment>
<dbReference type="SUPFAM" id="SSF52949">
    <property type="entry name" value="Macro domain-like"/>
    <property type="match status" value="1"/>
</dbReference>
<dbReference type="Gene3D" id="3.40.630.10">
    <property type="entry name" value="Zn peptidases"/>
    <property type="match status" value="1"/>
</dbReference>
<dbReference type="Pfam" id="PF02789">
    <property type="entry name" value="Peptidase_M17_N"/>
    <property type="match status" value="1"/>
</dbReference>
<dbReference type="GO" id="GO:0006508">
    <property type="term" value="P:proteolysis"/>
    <property type="evidence" value="ECO:0007669"/>
    <property type="project" value="UniProtKB-KW"/>
</dbReference>
<comment type="caution">
    <text evidence="10">The sequence shown here is derived from an EMBL/GenBank/DDBJ whole genome shotgun (WGS) entry which is preliminary data.</text>
</comment>
<dbReference type="NCBIfam" id="NF002073">
    <property type="entry name" value="PRK00913.1-2"/>
    <property type="match status" value="1"/>
</dbReference>
<evidence type="ECO:0000256" key="5">
    <source>
        <dbReference type="ARBA" id="ARBA00022670"/>
    </source>
</evidence>
<comment type="catalytic activity">
    <reaction evidence="1 8">
        <text>Release of an N-terminal amino acid, Xaa-|-Yaa-, in which Xaa is preferably Leu, but may be other amino acids including Pro although not Arg or Lys, and Yaa may be Pro. Amino acid amides and methyl esters are also readily hydrolyzed, but rates on arylamides are exceedingly low.</text>
        <dbReference type="EC" id="3.4.11.1"/>
    </reaction>
</comment>
<dbReference type="HAMAP" id="MF_00181">
    <property type="entry name" value="Cytosol_peptidase_M17"/>
    <property type="match status" value="1"/>
</dbReference>
<accession>A0A2T2WNK5</accession>
<feature type="domain" description="Cytosol aminopeptidase" evidence="9">
    <location>
        <begin position="344"/>
        <end position="351"/>
    </location>
</feature>